<dbReference type="RefSeq" id="WP_181473228.1">
    <property type="nucleotide sequence ID" value="NZ_JACEFG010000003.1"/>
</dbReference>
<feature type="transmembrane region" description="Helical" evidence="1">
    <location>
        <begin position="73"/>
        <end position="94"/>
    </location>
</feature>
<gene>
    <name evidence="2" type="ORF">H0266_14965</name>
</gene>
<keyword evidence="1" id="KW-0472">Membrane</keyword>
<keyword evidence="3" id="KW-1185">Reference proteome</keyword>
<dbReference type="InterPro" id="IPR021560">
    <property type="entry name" value="DUF3021"/>
</dbReference>
<protein>
    <submittedName>
        <fullName evidence="2">DUF3021 domain-containing protein</fullName>
    </submittedName>
</protein>
<name>A0A838CX59_9BACI</name>
<feature type="transmembrane region" description="Helical" evidence="1">
    <location>
        <begin position="41"/>
        <end position="61"/>
    </location>
</feature>
<organism evidence="2 3">
    <name type="scientific">Halobacillus locisalis</name>
    <dbReference type="NCBI Taxonomy" id="220753"/>
    <lineage>
        <taxon>Bacteria</taxon>
        <taxon>Bacillati</taxon>
        <taxon>Bacillota</taxon>
        <taxon>Bacilli</taxon>
        <taxon>Bacillales</taxon>
        <taxon>Bacillaceae</taxon>
        <taxon>Halobacillus</taxon>
    </lineage>
</organism>
<comment type="caution">
    <text evidence="2">The sequence shown here is derived from an EMBL/GenBank/DDBJ whole genome shotgun (WGS) entry which is preliminary data.</text>
</comment>
<evidence type="ECO:0000313" key="2">
    <source>
        <dbReference type="EMBL" id="MBA2176196.1"/>
    </source>
</evidence>
<evidence type="ECO:0000256" key="1">
    <source>
        <dbReference type="SAM" id="Phobius"/>
    </source>
</evidence>
<dbReference type="AlphaFoldDB" id="A0A838CX59"/>
<accession>A0A838CX59</accession>
<proteinExistence type="predicted"/>
<feature type="transmembrane region" description="Helical" evidence="1">
    <location>
        <begin position="9"/>
        <end position="29"/>
    </location>
</feature>
<dbReference type="Pfam" id="PF11457">
    <property type="entry name" value="DUF3021"/>
    <property type="match status" value="1"/>
</dbReference>
<dbReference type="EMBL" id="JACEFG010000003">
    <property type="protein sequence ID" value="MBA2176196.1"/>
    <property type="molecule type" value="Genomic_DNA"/>
</dbReference>
<sequence>MKTFLFRSVVGIFFGGFLAVLLTFAFIFFGDLSTIDSRGFVTNSLGSIICGWLFTVTPLYFEIPSLSLPKQTALHFFTVMIGYGVLAYGIGWMPTGLSNVLIFGAMTLVVYAIFWVAFYLYFRNESKKMNDDLQHIQ</sequence>
<feature type="transmembrane region" description="Helical" evidence="1">
    <location>
        <begin position="100"/>
        <end position="122"/>
    </location>
</feature>
<evidence type="ECO:0000313" key="3">
    <source>
        <dbReference type="Proteomes" id="UP000571017"/>
    </source>
</evidence>
<reference evidence="2 3" key="1">
    <citation type="journal article" date="2004" name="Extremophiles">
        <title>Halobacillus locisalis sp. nov., a halophilic bacterium isolated from a marine solar saltern of the Yellow Sea in Korea.</title>
        <authorList>
            <person name="Yoon J.H."/>
            <person name="Kang K.H."/>
            <person name="Oh T.K."/>
            <person name="Park Y.H."/>
        </authorList>
    </citation>
    <scope>NUCLEOTIDE SEQUENCE [LARGE SCALE GENOMIC DNA]</scope>
    <source>
        <strain evidence="2 3">KCTC 3788</strain>
    </source>
</reference>
<keyword evidence="1" id="KW-0812">Transmembrane</keyword>
<dbReference type="Proteomes" id="UP000571017">
    <property type="component" value="Unassembled WGS sequence"/>
</dbReference>
<keyword evidence="1" id="KW-1133">Transmembrane helix</keyword>